<feature type="transmembrane region" description="Helical" evidence="6">
    <location>
        <begin position="953"/>
        <end position="975"/>
    </location>
</feature>
<dbReference type="Proteomes" id="UP000287171">
    <property type="component" value="Unassembled WGS sequence"/>
</dbReference>
<evidence type="ECO:0000256" key="6">
    <source>
        <dbReference type="SAM" id="Phobius"/>
    </source>
</evidence>
<reference evidence="9" key="1">
    <citation type="submission" date="2018-12" db="EMBL/GenBank/DDBJ databases">
        <title>Tengunoibacter tsumagoiensis gen. nov., sp. nov., Dictyobacter kobayashii sp. nov., D. alpinus sp. nov., and D. joshuensis sp. nov. and description of Dictyobacteraceae fam. nov. within the order Ktedonobacterales isolated from Tengu-no-mugimeshi.</title>
        <authorList>
            <person name="Wang C.M."/>
            <person name="Zheng Y."/>
            <person name="Sakai Y."/>
            <person name="Toyoda A."/>
            <person name="Minakuchi Y."/>
            <person name="Abe K."/>
            <person name="Yokota A."/>
            <person name="Yabe S."/>
        </authorList>
    </citation>
    <scope>NUCLEOTIDE SEQUENCE [LARGE SCALE GENOMIC DNA]</scope>
    <source>
        <strain evidence="9">Uno16</strain>
    </source>
</reference>
<dbReference type="PANTHER" id="PTHR30572">
    <property type="entry name" value="MEMBRANE COMPONENT OF TRANSPORTER-RELATED"/>
    <property type="match status" value="1"/>
</dbReference>
<evidence type="ECO:0000313" key="8">
    <source>
        <dbReference type="EMBL" id="GCE25754.1"/>
    </source>
</evidence>
<keyword evidence="9" id="KW-1185">Reference proteome</keyword>
<protein>
    <recommendedName>
        <fullName evidence="7">ABC3 transporter permease C-terminal domain-containing protein</fullName>
    </recommendedName>
</protein>
<evidence type="ECO:0000259" key="7">
    <source>
        <dbReference type="Pfam" id="PF02687"/>
    </source>
</evidence>
<evidence type="ECO:0000256" key="4">
    <source>
        <dbReference type="ARBA" id="ARBA00022989"/>
    </source>
</evidence>
<feature type="transmembrane region" description="Helical" evidence="6">
    <location>
        <begin position="661"/>
        <end position="681"/>
    </location>
</feature>
<keyword evidence="3 6" id="KW-0812">Transmembrane</keyword>
<evidence type="ECO:0000313" key="9">
    <source>
        <dbReference type="Proteomes" id="UP000287171"/>
    </source>
</evidence>
<dbReference type="RefSeq" id="WP_126626304.1">
    <property type="nucleotide sequence ID" value="NZ_BIFT01000001.1"/>
</dbReference>
<accession>A0A402B325</accession>
<evidence type="ECO:0000256" key="3">
    <source>
        <dbReference type="ARBA" id="ARBA00022692"/>
    </source>
</evidence>
<feature type="transmembrane region" description="Helical" evidence="6">
    <location>
        <begin position="308"/>
        <end position="333"/>
    </location>
</feature>
<feature type="domain" description="ABC3 transporter permease C-terminal" evidence="7">
    <location>
        <begin position="960"/>
        <end position="1078"/>
    </location>
</feature>
<organism evidence="8 9">
    <name type="scientific">Dictyobacter alpinus</name>
    <dbReference type="NCBI Taxonomy" id="2014873"/>
    <lineage>
        <taxon>Bacteria</taxon>
        <taxon>Bacillati</taxon>
        <taxon>Chloroflexota</taxon>
        <taxon>Ktedonobacteria</taxon>
        <taxon>Ktedonobacterales</taxon>
        <taxon>Dictyobacteraceae</taxon>
        <taxon>Dictyobacter</taxon>
    </lineage>
</organism>
<evidence type="ECO:0000256" key="1">
    <source>
        <dbReference type="ARBA" id="ARBA00004651"/>
    </source>
</evidence>
<dbReference type="GO" id="GO:0022857">
    <property type="term" value="F:transmembrane transporter activity"/>
    <property type="evidence" value="ECO:0007669"/>
    <property type="project" value="TreeGrafter"/>
</dbReference>
<name>A0A402B325_9CHLR</name>
<dbReference type="InterPro" id="IPR050250">
    <property type="entry name" value="Macrolide_Exporter_MacB"/>
</dbReference>
<dbReference type="Pfam" id="PF02687">
    <property type="entry name" value="FtsX"/>
    <property type="match status" value="2"/>
</dbReference>
<feature type="transmembrane region" description="Helical" evidence="6">
    <location>
        <begin position="489"/>
        <end position="512"/>
    </location>
</feature>
<evidence type="ECO:0000256" key="5">
    <source>
        <dbReference type="ARBA" id="ARBA00023136"/>
    </source>
</evidence>
<dbReference type="EMBL" id="BIFT01000001">
    <property type="protein sequence ID" value="GCE25754.1"/>
    <property type="molecule type" value="Genomic_DNA"/>
</dbReference>
<sequence>MTQFFGISIDTLTPILLIITGIIVGGTLLLALANRIFFKIGVRNVSRRRTQMVIIVFALMLSTTLLSGVLATGDVMTSAVQSVAVYNWGNIDELIEGGNGALGTYPQSVYERVKRRTNNNPDIAAVGAVLHETGLLLADQTSRQVRSNVGVVAVLPDSELGFGGLTDVTSKQPRTIRALPDKSIYLNQTCATLINAKPNDNIYLYSSRWPGRRYAFKVVAIVNNSSIVGDQPVVISNLATFQNIEKEQGKINQIMIANQGGGGVKGVNLSEQVEDQLERWIPRSVHVIQVKKQGVQNSQQAEEIFSRIFSLFALFALSIGLLLIFLIFVLLAAERRMEMGIARAIGVQRRHLILMYLFEGFVYDLFSSLIGILAGFGLGALLIYLLGPLLARFNFPLKFTFQPHSLLIAYCLGVIFTFLSVAFSSWLVSRLTVIDAIRDLPESTPVRLSLREQGQRSLQLFTQLRTSFGPATYNLHRSRRILFEHIPELLFNFVLTLLTTGIIPLLAGFWLMQSGLSNEEIIPFSLGFSLSVFGLVLLLKALLLQSLSVFLRIRQRSWNGDLRRWSSSVDGIVAALIGLVWMAYWALPFDILINLGLPRFKGGIEVFFIAGVMMVLGTVWAAVANARLLMAPFLALCARIPGLFVLAKLALAYPLQRRLRTGLSVIMFSLVVFAMTVMAIITNAMQNSYVDINTQTGGYDIQATAYFRSLPDLQTSLARQGIDPKSFASIGVRSTTTLGVLQLGAPNPRWSIYPTQIVSGGFLQGYGAHLVARAQGFNSDADVWKALQKHSDYALIDSSALPYNGSHTAVYDPTAGNPNSANVPATPPGLDPVFTFAISGVSQGDTSFSAVPLWTIGLQGKTATKVTVIGVVDNSDAAHFGLYVPRAAYNANQSGIISDNQNTPESQSYYFKVAPGQDPKALSLALGSAYLDYGLETTVLQDAIWQVRGPRILLSNVLLAIVGLILLLGVAALALTGTRAVIERRQQIGMLRAMGSPRPLIQGAFLLESFLVGASGSFFGIVLGLILSRNIFAANFFEQYQTGLTFSIPWQQLMLVVAISLFASFVGAILPAWQAGRVAPAEALRYI</sequence>
<feature type="domain" description="ABC3 transporter permease C-terminal" evidence="7">
    <location>
        <begin position="311"/>
        <end position="431"/>
    </location>
</feature>
<comment type="subcellular location">
    <subcellularLocation>
        <location evidence="1">Cell membrane</location>
        <topology evidence="1">Multi-pass membrane protein</topology>
    </subcellularLocation>
</comment>
<feature type="transmembrane region" description="Helical" evidence="6">
    <location>
        <begin position="633"/>
        <end position="655"/>
    </location>
</feature>
<feature type="transmembrane region" description="Helical" evidence="6">
    <location>
        <begin position="606"/>
        <end position="626"/>
    </location>
</feature>
<dbReference type="AlphaFoldDB" id="A0A402B325"/>
<keyword evidence="5 6" id="KW-0472">Membrane</keyword>
<dbReference type="OrthoDB" id="135354at2"/>
<keyword evidence="2" id="KW-1003">Cell membrane</keyword>
<feature type="transmembrane region" description="Helical" evidence="6">
    <location>
        <begin position="354"/>
        <end position="387"/>
    </location>
</feature>
<dbReference type="InterPro" id="IPR003838">
    <property type="entry name" value="ABC3_permease_C"/>
</dbReference>
<feature type="transmembrane region" description="Helical" evidence="6">
    <location>
        <begin position="1010"/>
        <end position="1032"/>
    </location>
</feature>
<gene>
    <name evidence="8" type="ORF">KDA_12380</name>
</gene>
<feature type="transmembrane region" description="Helical" evidence="6">
    <location>
        <begin position="565"/>
        <end position="586"/>
    </location>
</feature>
<evidence type="ECO:0000256" key="2">
    <source>
        <dbReference type="ARBA" id="ARBA00022475"/>
    </source>
</evidence>
<feature type="transmembrane region" description="Helical" evidence="6">
    <location>
        <begin position="1053"/>
        <end position="1073"/>
    </location>
</feature>
<dbReference type="PANTHER" id="PTHR30572:SF17">
    <property type="entry name" value="ABC3 TRANSPORTER PERMEASE PROTEIN DOMAIN-CONTAINING PROTEIN"/>
    <property type="match status" value="1"/>
</dbReference>
<feature type="transmembrane region" description="Helical" evidence="6">
    <location>
        <begin position="53"/>
        <end position="73"/>
    </location>
</feature>
<proteinExistence type="predicted"/>
<comment type="caution">
    <text evidence="8">The sequence shown here is derived from an EMBL/GenBank/DDBJ whole genome shotgun (WGS) entry which is preliminary data.</text>
</comment>
<dbReference type="GO" id="GO:0005886">
    <property type="term" value="C:plasma membrane"/>
    <property type="evidence" value="ECO:0007669"/>
    <property type="project" value="UniProtKB-SubCell"/>
</dbReference>
<feature type="transmembrane region" description="Helical" evidence="6">
    <location>
        <begin position="524"/>
        <end position="544"/>
    </location>
</feature>
<feature type="transmembrane region" description="Helical" evidence="6">
    <location>
        <begin position="12"/>
        <end position="32"/>
    </location>
</feature>
<keyword evidence="4 6" id="KW-1133">Transmembrane helix</keyword>
<feature type="transmembrane region" description="Helical" evidence="6">
    <location>
        <begin position="407"/>
        <end position="428"/>
    </location>
</feature>